<dbReference type="Pfam" id="PF03961">
    <property type="entry name" value="FapA"/>
    <property type="match status" value="1"/>
</dbReference>
<dbReference type="EMBL" id="JAHJDP010000117">
    <property type="protein sequence ID" value="MBU2693235.1"/>
    <property type="molecule type" value="Genomic_DNA"/>
</dbReference>
<dbReference type="PANTHER" id="PTHR38032:SF1">
    <property type="entry name" value="RNA-BINDING PROTEIN KHPB N-TERMINAL DOMAIN-CONTAINING PROTEIN"/>
    <property type="match status" value="1"/>
</dbReference>
<dbReference type="InterPro" id="IPR046865">
    <property type="entry name" value="FapA_b_solenoid"/>
</dbReference>
<organism evidence="3 4">
    <name type="scientific">Eiseniibacteriota bacterium</name>
    <dbReference type="NCBI Taxonomy" id="2212470"/>
    <lineage>
        <taxon>Bacteria</taxon>
        <taxon>Candidatus Eiseniibacteriota</taxon>
    </lineage>
</organism>
<protein>
    <submittedName>
        <fullName evidence="3">FapA family protein</fullName>
    </submittedName>
</protein>
<evidence type="ECO:0000256" key="1">
    <source>
        <dbReference type="SAM" id="Coils"/>
    </source>
</evidence>
<gene>
    <name evidence="3" type="ORF">KJ970_20145</name>
</gene>
<dbReference type="Pfam" id="PF20250">
    <property type="entry name" value="FapA_N"/>
    <property type="match status" value="1"/>
</dbReference>
<accession>A0A948W8E5</accession>
<name>A0A948W8E5_UNCEI</name>
<proteinExistence type="predicted"/>
<dbReference type="Proteomes" id="UP000777784">
    <property type="component" value="Unassembled WGS sequence"/>
</dbReference>
<dbReference type="AlphaFoldDB" id="A0A948W8E5"/>
<comment type="caution">
    <text evidence="3">The sequence shown here is derived from an EMBL/GenBank/DDBJ whole genome shotgun (WGS) entry which is preliminary data.</text>
</comment>
<dbReference type="PANTHER" id="PTHR38032">
    <property type="entry name" value="POLYMERASE-RELATED"/>
    <property type="match status" value="1"/>
</dbReference>
<feature type="domain" description="Flagellar Assembly Protein A N-terminal region" evidence="2">
    <location>
        <begin position="26"/>
        <end position="189"/>
    </location>
</feature>
<evidence type="ECO:0000313" key="4">
    <source>
        <dbReference type="Proteomes" id="UP000777784"/>
    </source>
</evidence>
<dbReference type="InterPro" id="IPR005646">
    <property type="entry name" value="FapA"/>
</dbReference>
<evidence type="ECO:0000313" key="3">
    <source>
        <dbReference type="EMBL" id="MBU2693235.1"/>
    </source>
</evidence>
<dbReference type="InterPro" id="IPR046866">
    <property type="entry name" value="FapA_N"/>
</dbReference>
<feature type="coiled-coil region" evidence="1">
    <location>
        <begin position="351"/>
        <end position="413"/>
    </location>
</feature>
<keyword evidence="1" id="KW-0175">Coiled coil</keyword>
<evidence type="ECO:0000259" key="2">
    <source>
        <dbReference type="Pfam" id="PF20250"/>
    </source>
</evidence>
<sequence length="474" mass="51692">MSELTEIAAKTDEKRQIRLCSDLENLTLYLDIIHDSEPIPIDAEMIKRLLAEKKIELTNEYTTLFDEFIADFNANPRNITEHLLFSGRAPVHGIDAPVSWEIEFEKRALSLEGREKINIHEVTSFFNVDKGQVILRLGDPTPGVDGIDIYGGTLVAREGSAMPFEAGVNVQYIDPHTCVATNSGAIQIKGKSISISPVYNVDGDVDFSVGNIDYKGAVFIKGNICDGFSVKSEFDVIVGGSIEVANVETGGNLTVMGAILTRGKGTILVDGSLEANYINSATVDVGGDILVHKSILDSNITCKGKILVENGAIIGGTLRARHSVHAGTLGSKMSARTAIIVGPRYNQDGGSGTIDKNLKNLEEKIKKLETTLRPFEQNPAILERLPQDRRDVFEKITMELMNLEAKRDKIQEEMNAPDTDDTPKEIIVRERVFPNVEVQIGYSSRLFNDEIIGPAVLVANEARATISASSPPGV</sequence>
<reference evidence="3" key="1">
    <citation type="submission" date="2021-05" db="EMBL/GenBank/DDBJ databases">
        <title>Energy efficiency and biological interactions define the core microbiome of deep oligotrophic groundwater.</title>
        <authorList>
            <person name="Mehrshad M."/>
            <person name="Lopez-Fernandez M."/>
            <person name="Bell E."/>
            <person name="Bernier-Latmani R."/>
            <person name="Bertilsson S."/>
            <person name="Dopson M."/>
        </authorList>
    </citation>
    <scope>NUCLEOTIDE SEQUENCE</scope>
    <source>
        <strain evidence="3">Modern_marine.mb.64</strain>
    </source>
</reference>